<dbReference type="PANTHER" id="PTHR30293:SF0">
    <property type="entry name" value="NITROGEN ASSIMILATION REGULATORY PROTEIN NAC"/>
    <property type="match status" value="1"/>
</dbReference>
<evidence type="ECO:0000256" key="3">
    <source>
        <dbReference type="ARBA" id="ARBA00023125"/>
    </source>
</evidence>
<feature type="domain" description="HTH lysR-type" evidence="6">
    <location>
        <begin position="1"/>
        <end position="58"/>
    </location>
</feature>
<dbReference type="InterPro" id="IPR036388">
    <property type="entry name" value="WH-like_DNA-bd_sf"/>
</dbReference>
<dbReference type="SUPFAM" id="SSF53850">
    <property type="entry name" value="Periplasmic binding protein-like II"/>
    <property type="match status" value="1"/>
</dbReference>
<dbReference type="InterPro" id="IPR005119">
    <property type="entry name" value="LysR_subst-bd"/>
</dbReference>
<dbReference type="PRINTS" id="PR00039">
    <property type="entry name" value="HTHLYSR"/>
</dbReference>
<sequence>MDLKQLQYFVRVAELGSFTRASAVLDIAQPALSRQVRMLEVELRLNLLTRNGRGVTTTEAGRLLLEHGRGILHQVARMREELGRVHGALAGRVSLGLPPSVAKALTVPLTREFRKRLPSAALSVSEGLSTYMQESLLTGRLDIALLYNPIPSPDLEIAPLMEEELFLIGRRSQKASAKEVGAARTLADVAKLPLVIPTRPNAIRMHVEMQMAEIGCRPNIALEIDGITAILDLVADGAGYAILPRHSLRTSDQPQAFVVHPIVQPSLRSKLSIAIAANRPSTLTQKAMVELLRDVTALVFSGALRNTTA</sequence>
<dbReference type="Pfam" id="PF03466">
    <property type="entry name" value="LysR_substrate"/>
    <property type="match status" value="1"/>
</dbReference>
<gene>
    <name evidence="7" type="ORF">WKW82_05465</name>
</gene>
<dbReference type="Proteomes" id="UP001385892">
    <property type="component" value="Unassembled WGS sequence"/>
</dbReference>
<evidence type="ECO:0000313" key="7">
    <source>
        <dbReference type="EMBL" id="MEJ8846082.1"/>
    </source>
</evidence>
<dbReference type="Gene3D" id="1.10.10.10">
    <property type="entry name" value="Winged helix-like DNA-binding domain superfamily/Winged helix DNA-binding domain"/>
    <property type="match status" value="1"/>
</dbReference>
<comment type="similarity">
    <text evidence="1">Belongs to the LysR transcriptional regulatory family.</text>
</comment>
<dbReference type="InterPro" id="IPR036390">
    <property type="entry name" value="WH_DNA-bd_sf"/>
</dbReference>
<accession>A0ABU8WHH9</accession>
<dbReference type="InterPro" id="IPR000847">
    <property type="entry name" value="LysR_HTH_N"/>
</dbReference>
<dbReference type="PROSITE" id="PS50931">
    <property type="entry name" value="HTH_LYSR"/>
    <property type="match status" value="1"/>
</dbReference>
<keyword evidence="2" id="KW-0805">Transcription regulation</keyword>
<dbReference type="Pfam" id="PF00126">
    <property type="entry name" value="HTH_1"/>
    <property type="match status" value="1"/>
</dbReference>
<organism evidence="7 8">
    <name type="scientific">Variovorax rhizosphaerae</name>
    <dbReference type="NCBI Taxonomy" id="1836200"/>
    <lineage>
        <taxon>Bacteria</taxon>
        <taxon>Pseudomonadati</taxon>
        <taxon>Pseudomonadota</taxon>
        <taxon>Betaproteobacteria</taxon>
        <taxon>Burkholderiales</taxon>
        <taxon>Comamonadaceae</taxon>
        <taxon>Variovorax</taxon>
    </lineage>
</organism>
<evidence type="ECO:0000259" key="6">
    <source>
        <dbReference type="PROSITE" id="PS50931"/>
    </source>
</evidence>
<proteinExistence type="inferred from homology"/>
<evidence type="ECO:0000256" key="1">
    <source>
        <dbReference type="ARBA" id="ARBA00009437"/>
    </source>
</evidence>
<keyword evidence="5" id="KW-0804">Transcription</keyword>
<evidence type="ECO:0000313" key="8">
    <source>
        <dbReference type="Proteomes" id="UP001385892"/>
    </source>
</evidence>
<keyword evidence="4" id="KW-0010">Activator</keyword>
<evidence type="ECO:0000256" key="4">
    <source>
        <dbReference type="ARBA" id="ARBA00023159"/>
    </source>
</evidence>
<evidence type="ECO:0000256" key="5">
    <source>
        <dbReference type="ARBA" id="ARBA00023163"/>
    </source>
</evidence>
<keyword evidence="3" id="KW-0238">DNA-binding</keyword>
<dbReference type="PANTHER" id="PTHR30293">
    <property type="entry name" value="TRANSCRIPTIONAL REGULATORY PROTEIN NAC-RELATED"/>
    <property type="match status" value="1"/>
</dbReference>
<protein>
    <submittedName>
        <fullName evidence="7">LysR substrate-binding domain-containing protein</fullName>
    </submittedName>
</protein>
<reference evidence="7 8" key="1">
    <citation type="submission" date="2024-03" db="EMBL/GenBank/DDBJ databases">
        <title>Novel species of the genus Variovorax.</title>
        <authorList>
            <person name="Liu Q."/>
            <person name="Xin Y.-H."/>
        </authorList>
    </citation>
    <scope>NUCLEOTIDE SEQUENCE [LARGE SCALE GENOMIC DNA]</scope>
    <source>
        <strain evidence="7 8">KACC 18900</strain>
    </source>
</reference>
<dbReference type="SUPFAM" id="SSF46785">
    <property type="entry name" value="Winged helix' DNA-binding domain"/>
    <property type="match status" value="1"/>
</dbReference>
<dbReference type="EMBL" id="JBBKZT010000002">
    <property type="protein sequence ID" value="MEJ8846082.1"/>
    <property type="molecule type" value="Genomic_DNA"/>
</dbReference>
<dbReference type="RefSeq" id="WP_340341234.1">
    <property type="nucleotide sequence ID" value="NZ_JBBKZT010000002.1"/>
</dbReference>
<keyword evidence="8" id="KW-1185">Reference proteome</keyword>
<evidence type="ECO:0000256" key="2">
    <source>
        <dbReference type="ARBA" id="ARBA00023015"/>
    </source>
</evidence>
<name>A0ABU8WHH9_9BURK</name>
<dbReference type="Gene3D" id="3.40.190.290">
    <property type="match status" value="1"/>
</dbReference>
<comment type="caution">
    <text evidence="7">The sequence shown here is derived from an EMBL/GenBank/DDBJ whole genome shotgun (WGS) entry which is preliminary data.</text>
</comment>